<evidence type="ECO:0000313" key="1">
    <source>
        <dbReference type="EMBL" id="KAK0169661.1"/>
    </source>
</evidence>
<protein>
    <submittedName>
        <fullName evidence="1">Uncharacterized protein</fullName>
    </submittedName>
</protein>
<name>A0AA39KQB9_9HYME</name>
<comment type="caution">
    <text evidence="1">The sequence shown here is derived from an EMBL/GenBank/DDBJ whole genome shotgun (WGS) entry which is preliminary data.</text>
</comment>
<accession>A0AA39KQB9</accession>
<reference evidence="1" key="2">
    <citation type="submission" date="2023-03" db="EMBL/GenBank/DDBJ databases">
        <authorList>
            <person name="Inwood S.N."/>
            <person name="Skelly J.G."/>
            <person name="Guhlin J."/>
            <person name="Harrop T.W.R."/>
            <person name="Goldson S.G."/>
            <person name="Dearden P.K."/>
        </authorList>
    </citation>
    <scope>NUCLEOTIDE SEQUENCE</scope>
    <source>
        <strain evidence="1">Irish</strain>
        <tissue evidence="1">Whole body</tissue>
    </source>
</reference>
<dbReference type="Proteomes" id="UP001168990">
    <property type="component" value="Unassembled WGS sequence"/>
</dbReference>
<gene>
    <name evidence="1" type="ORF">PV328_011725</name>
</gene>
<organism evidence="1 2">
    <name type="scientific">Microctonus aethiopoides</name>
    <dbReference type="NCBI Taxonomy" id="144406"/>
    <lineage>
        <taxon>Eukaryota</taxon>
        <taxon>Metazoa</taxon>
        <taxon>Ecdysozoa</taxon>
        <taxon>Arthropoda</taxon>
        <taxon>Hexapoda</taxon>
        <taxon>Insecta</taxon>
        <taxon>Pterygota</taxon>
        <taxon>Neoptera</taxon>
        <taxon>Endopterygota</taxon>
        <taxon>Hymenoptera</taxon>
        <taxon>Apocrita</taxon>
        <taxon>Ichneumonoidea</taxon>
        <taxon>Braconidae</taxon>
        <taxon>Euphorinae</taxon>
        <taxon>Microctonus</taxon>
    </lineage>
</organism>
<evidence type="ECO:0000313" key="2">
    <source>
        <dbReference type="Proteomes" id="UP001168990"/>
    </source>
</evidence>
<proteinExistence type="predicted"/>
<keyword evidence="2" id="KW-1185">Reference proteome</keyword>
<reference evidence="1" key="1">
    <citation type="journal article" date="2023" name="bioRxiv">
        <title>Scaffold-level genome assemblies of two parasitoid biocontrol wasps reveal the parthenogenesis mechanism and an associated novel virus.</title>
        <authorList>
            <person name="Inwood S."/>
            <person name="Skelly J."/>
            <person name="Guhlin J."/>
            <person name="Harrop T."/>
            <person name="Goldson S."/>
            <person name="Dearden P."/>
        </authorList>
    </citation>
    <scope>NUCLEOTIDE SEQUENCE</scope>
    <source>
        <strain evidence="1">Irish</strain>
        <tissue evidence="1">Whole body</tissue>
    </source>
</reference>
<dbReference type="AlphaFoldDB" id="A0AA39KQB9"/>
<dbReference type="EMBL" id="JAQQBS010000011">
    <property type="protein sequence ID" value="KAK0169661.1"/>
    <property type="molecule type" value="Genomic_DNA"/>
</dbReference>
<sequence length="166" mass="19202">MITCSEVQQIKDIRILAHLMRLSHTGVGKIVRDLTISNTKVYILATPYDYHHEANIKSAHSRSEPRLSDNTSPSIRKRISRRGQSMHHVNCKKGNAFLDVPNNGSQSQPEEVMKNNDKSYRLRSFSLTNKGMRYSYILLRFYQCRIPHSPDIPVPEKFPVRRIRVA</sequence>